<dbReference type="EMBL" id="CAADFU010000354">
    <property type="protein sequence ID" value="VFK50235.1"/>
    <property type="molecule type" value="Genomic_DNA"/>
</dbReference>
<gene>
    <name evidence="2" type="ORF">BECKSD772E_GA0070983_13541</name>
    <name evidence="1" type="ORF">BECKSD772F_GA0070984_13052</name>
</gene>
<proteinExistence type="predicted"/>
<dbReference type="AlphaFoldDB" id="A0A450YY96"/>
<evidence type="ECO:0000313" key="2">
    <source>
        <dbReference type="EMBL" id="VFK50235.1"/>
    </source>
</evidence>
<evidence type="ECO:0008006" key="3">
    <source>
        <dbReference type="Google" id="ProtNLM"/>
    </source>
</evidence>
<organism evidence="1">
    <name type="scientific">Candidatus Kentrum sp. SD</name>
    <dbReference type="NCBI Taxonomy" id="2126332"/>
    <lineage>
        <taxon>Bacteria</taxon>
        <taxon>Pseudomonadati</taxon>
        <taxon>Pseudomonadota</taxon>
        <taxon>Gammaproteobacteria</taxon>
        <taxon>Candidatus Kentrum</taxon>
    </lineage>
</organism>
<evidence type="ECO:0000313" key="1">
    <source>
        <dbReference type="EMBL" id="VFK46466.1"/>
    </source>
</evidence>
<name>A0A450YY96_9GAMM</name>
<dbReference type="EMBL" id="CAADFR010000305">
    <property type="protein sequence ID" value="VFK46466.1"/>
    <property type="molecule type" value="Genomic_DNA"/>
</dbReference>
<sequence length="200" mass="22402">MSYSDFTIADLQDRFHLVFTEDRRLFSEIPDYELPEGLAVMLAEFVPLALAIDTEKARSELIVAPVLAKLKLTLKGISLFSGIEFNVDQEAGLSGRCDFIIAKSREQYRLDAPLLIMVEAKNDNIKSGIPQCGAEMIAAQRFNAERNNHLETIYGCVTTGSLWRFLELSGKSFSIDNIEYHIQTPERIMAILAAIVLGQE</sequence>
<reference evidence="1" key="1">
    <citation type="submission" date="2019-02" db="EMBL/GenBank/DDBJ databases">
        <authorList>
            <person name="Gruber-Vodicka R. H."/>
            <person name="Seah K. B. B."/>
        </authorList>
    </citation>
    <scope>NUCLEOTIDE SEQUENCE</scope>
    <source>
        <strain evidence="2">BECK_S1320</strain>
        <strain evidence="1">BECK_S1321</strain>
    </source>
</reference>
<accession>A0A450YY96</accession>
<protein>
    <recommendedName>
        <fullName evidence="3">Type I restriction enzyme R protein N terminus (HSDR_N)</fullName>
    </recommendedName>
</protein>